<feature type="transmembrane region" description="Helical" evidence="6">
    <location>
        <begin position="240"/>
        <end position="262"/>
    </location>
</feature>
<organism evidence="7 8">
    <name type="scientific">Arxiozyma heterogenica</name>
    <dbReference type="NCBI Taxonomy" id="278026"/>
    <lineage>
        <taxon>Eukaryota</taxon>
        <taxon>Fungi</taxon>
        <taxon>Dikarya</taxon>
        <taxon>Ascomycota</taxon>
        <taxon>Saccharomycotina</taxon>
        <taxon>Saccharomycetes</taxon>
        <taxon>Saccharomycetales</taxon>
        <taxon>Saccharomycetaceae</taxon>
        <taxon>Arxiozyma</taxon>
    </lineage>
</organism>
<protein>
    <submittedName>
        <fullName evidence="7">Uncharacterized protein</fullName>
    </submittedName>
</protein>
<evidence type="ECO:0000256" key="3">
    <source>
        <dbReference type="ARBA" id="ARBA00022824"/>
    </source>
</evidence>
<comment type="caution">
    <text evidence="7">The sequence shown here is derived from an EMBL/GenBank/DDBJ whole genome shotgun (WGS) entry which is preliminary data.</text>
</comment>
<dbReference type="PANTHER" id="PTHR31394:SF1">
    <property type="entry name" value="TRANSMEMBRANE PROTEIN 199"/>
    <property type="match status" value="1"/>
</dbReference>
<dbReference type="AlphaFoldDB" id="A0AAN7W107"/>
<evidence type="ECO:0000313" key="8">
    <source>
        <dbReference type="Proteomes" id="UP001306508"/>
    </source>
</evidence>
<dbReference type="InterPro" id="IPR021013">
    <property type="entry name" value="ATPase_Vma12"/>
</dbReference>
<accession>A0AAN7W107</accession>
<sequence length="295" mass="34191">MFITILGNEPIEIINNNAVEVNKRTIYLNNYLFQCDLKTDLLKLSREIIAEDKKIITYSTSSLVMFKLKLNPSLINFLKELRNQKIISNEELIDLIDVQGSISLHTFLELYGKYQEDRSSKDKPSYDIKHLLTPLEFQFKPKNAPGSNYSPEFKQHLDNLRYKLKEKEYQEMIKSNSTETLGLGNSIDDFNTPDLTPSQINKQIKEQVTTVFNILLSVVSVIVAIWYWSGSSSRFPVEIRILLCLFFGLLVLLAEVVVYNGYLQRLNEAKTKEKSKKERKKVIKTIKIDANRKIQ</sequence>
<feature type="transmembrane region" description="Helical" evidence="6">
    <location>
        <begin position="208"/>
        <end position="228"/>
    </location>
</feature>
<keyword evidence="5 6" id="KW-0472">Membrane</keyword>
<keyword evidence="4 6" id="KW-1133">Transmembrane helix</keyword>
<evidence type="ECO:0000256" key="1">
    <source>
        <dbReference type="ARBA" id="ARBA00004477"/>
    </source>
</evidence>
<keyword evidence="8" id="KW-1185">Reference proteome</keyword>
<dbReference type="EMBL" id="JAWIZZ010000051">
    <property type="protein sequence ID" value="KAK5778851.1"/>
    <property type="molecule type" value="Genomic_DNA"/>
</dbReference>
<evidence type="ECO:0000256" key="2">
    <source>
        <dbReference type="ARBA" id="ARBA00022692"/>
    </source>
</evidence>
<name>A0AAN7W107_9SACH</name>
<dbReference type="Proteomes" id="UP001306508">
    <property type="component" value="Unassembled WGS sequence"/>
</dbReference>
<dbReference type="Pfam" id="PF11712">
    <property type="entry name" value="Vma12"/>
    <property type="match status" value="1"/>
</dbReference>
<keyword evidence="3" id="KW-0256">Endoplasmic reticulum</keyword>
<dbReference type="GO" id="GO:0070072">
    <property type="term" value="P:vacuolar proton-transporting V-type ATPase complex assembly"/>
    <property type="evidence" value="ECO:0007669"/>
    <property type="project" value="InterPro"/>
</dbReference>
<gene>
    <name evidence="7" type="ORF">RI543_003776</name>
</gene>
<evidence type="ECO:0000313" key="7">
    <source>
        <dbReference type="EMBL" id="KAK5778851.1"/>
    </source>
</evidence>
<keyword evidence="2 6" id="KW-0812">Transmembrane</keyword>
<proteinExistence type="predicted"/>
<dbReference type="PANTHER" id="PTHR31394">
    <property type="entry name" value="TRANSMEMBRANE PROTEIN 199"/>
    <property type="match status" value="1"/>
</dbReference>
<evidence type="ECO:0000256" key="6">
    <source>
        <dbReference type="SAM" id="Phobius"/>
    </source>
</evidence>
<evidence type="ECO:0000256" key="4">
    <source>
        <dbReference type="ARBA" id="ARBA00022989"/>
    </source>
</evidence>
<reference evidence="8" key="1">
    <citation type="submission" date="2023-07" db="EMBL/GenBank/DDBJ databases">
        <title>A draft genome of Kazachstania heterogenica Y-27499.</title>
        <authorList>
            <person name="Donic C."/>
            <person name="Kralova J.S."/>
            <person name="Fidel L."/>
            <person name="Ben-Dor S."/>
            <person name="Jung S."/>
        </authorList>
    </citation>
    <scope>NUCLEOTIDE SEQUENCE [LARGE SCALE GENOMIC DNA]</scope>
    <source>
        <strain evidence="8">Y27499</strain>
    </source>
</reference>
<comment type="subcellular location">
    <subcellularLocation>
        <location evidence="1">Endoplasmic reticulum membrane</location>
        <topology evidence="1">Multi-pass membrane protein</topology>
    </subcellularLocation>
</comment>
<dbReference type="GO" id="GO:0005789">
    <property type="term" value="C:endoplasmic reticulum membrane"/>
    <property type="evidence" value="ECO:0007669"/>
    <property type="project" value="UniProtKB-SubCell"/>
</dbReference>
<evidence type="ECO:0000256" key="5">
    <source>
        <dbReference type="ARBA" id="ARBA00023136"/>
    </source>
</evidence>